<evidence type="ECO:0000313" key="4">
    <source>
        <dbReference type="Proteomes" id="UP000738325"/>
    </source>
</evidence>
<dbReference type="Proteomes" id="UP000738325">
    <property type="component" value="Unassembled WGS sequence"/>
</dbReference>
<keyword evidence="4" id="KW-1185">Reference proteome</keyword>
<gene>
    <name evidence="3" type="ORF">BGZ99_002631</name>
</gene>
<evidence type="ECO:0000256" key="1">
    <source>
        <dbReference type="SAM" id="Coils"/>
    </source>
</evidence>
<protein>
    <submittedName>
        <fullName evidence="3">Uncharacterized protein</fullName>
    </submittedName>
</protein>
<feature type="region of interest" description="Disordered" evidence="2">
    <location>
        <begin position="135"/>
        <end position="161"/>
    </location>
</feature>
<accession>A0A9P6UX58</accession>
<name>A0A9P6UX58_9FUNG</name>
<proteinExistence type="predicted"/>
<organism evidence="3 4">
    <name type="scientific">Dissophora globulifera</name>
    <dbReference type="NCBI Taxonomy" id="979702"/>
    <lineage>
        <taxon>Eukaryota</taxon>
        <taxon>Fungi</taxon>
        <taxon>Fungi incertae sedis</taxon>
        <taxon>Mucoromycota</taxon>
        <taxon>Mortierellomycotina</taxon>
        <taxon>Mortierellomycetes</taxon>
        <taxon>Mortierellales</taxon>
        <taxon>Mortierellaceae</taxon>
        <taxon>Dissophora</taxon>
    </lineage>
</organism>
<feature type="coiled-coil region" evidence="1">
    <location>
        <begin position="981"/>
        <end position="1043"/>
    </location>
</feature>
<keyword evidence="1" id="KW-0175">Coiled coil</keyword>
<feature type="coiled-coil region" evidence="1">
    <location>
        <begin position="226"/>
        <end position="278"/>
    </location>
</feature>
<reference evidence="3" key="1">
    <citation type="journal article" date="2020" name="Fungal Divers.">
        <title>Resolving the Mortierellaceae phylogeny through synthesis of multi-gene phylogenetics and phylogenomics.</title>
        <authorList>
            <person name="Vandepol N."/>
            <person name="Liber J."/>
            <person name="Desiro A."/>
            <person name="Na H."/>
            <person name="Kennedy M."/>
            <person name="Barry K."/>
            <person name="Grigoriev I.V."/>
            <person name="Miller A.N."/>
            <person name="O'Donnell K."/>
            <person name="Stajich J.E."/>
            <person name="Bonito G."/>
        </authorList>
    </citation>
    <scope>NUCLEOTIDE SEQUENCE</scope>
    <source>
        <strain evidence="3">REB-010B</strain>
    </source>
</reference>
<comment type="caution">
    <text evidence="3">The sequence shown here is derived from an EMBL/GenBank/DDBJ whole genome shotgun (WGS) entry which is preliminary data.</text>
</comment>
<evidence type="ECO:0000313" key="3">
    <source>
        <dbReference type="EMBL" id="KAG0323646.1"/>
    </source>
</evidence>
<sequence>MNDTNTSDPSIQLFQAYTPGDSSVATEIFGIRTHCDNNGGQYFVLWKDIKDVLPQAMHILDSDNIVHFIRDEGLDEVKQLRIACQPGVVLRVVLPARDDSADAIDAVSVRSASLSESVIDRIPDFVAQANDRAIPHYESSESPSNLHRFDPHGRSLESTPRQNIVATSRVNFTEPEPYLDLAKRNTRHFHDALNRGLRMNGRGSGQLADVDEDLRAGEPLDEMHRNRILAQEVDEIKQQIQREQREADERLKRLHKEYQELKQEYQAMKEQELDGEQLALASMGKMRSRITTILDRTYEPQEDLKPRLFIVLLARSNKGNTLGTDSSTKFRLYFLCECSTDTNSEDDDFSQGIHLVKHEGYDIRNSDEFFQKYGPYVLTMLQMVKYGFVATGVTVPALAHFKQIEGIDAIQQTLDISQATIGSLVDDSIAFIRDQVANMADRTNVPTGSSELDNQEVLEGADLQLLESYLEINESNHVLGNLYQIVDSDSHAKWVCSDHRSDPAVDEAMVMQSELHTDLTQESVLHSPAVTGDISETGSYHGSESAINETVVMQSELHTELAMDTIPHPPAITSDTSETGSYHGSKPATDEAAILQSKFNADLSMATIPHHSATTSDIGDTGSYHGSETATDEAEAAVVQSEPNANITMDTIPHPSATTGGISETGPYHGSEPAINEAVVVQSELNADLTMDTIPDTPAIISDISEIGSYHGIDPAIDEAVVVQSELHANLTMDTIPHHPAITSDISETNSCHSTDPAINEAVIMQSELHTELAMDTIPHPLATTSDINEVESYHDSEQGSYQSQDLVESQELVELQELVEPKGLVEPQELVKPQEFVEPQELVESYEVVESQGIEESWELVEPKELVESTREILANLKTSGDGNFRRPFRFLVSVEETISFITDNEDSSSSSRTDGVPSQVDDLIISSTGSDSESLAIRSIDNAPEVQPSFFAHNQTNESSLDAFHSGQKSQIAYITKSMEAHLERLKLEIDKNNDLQKQLLEREQEINRLQEDMKEWQEAARRKEDEMRSKLLERQEVEIQKMQLRAVHEVAAIQNRVRASFKHTRELNECAIPRLFIILPKTLRLGDERMLVRQQFRVFFLCECGVHTMTETSKAEHEVHLAKHEGYDISKPAEFLQKYGLHVLTVLQWLRYEMAVAGFVASPVENLTLGDDMDINQDNLSSTKENIGPLLDYSIKFIEAQLNHRGGHSDIDTISGQAEPRKPEVLKATELRQLRSHLV</sequence>
<dbReference type="EMBL" id="JAAAIP010000181">
    <property type="protein sequence ID" value="KAG0323646.1"/>
    <property type="molecule type" value="Genomic_DNA"/>
</dbReference>
<feature type="non-terminal residue" evidence="3">
    <location>
        <position position="1"/>
    </location>
</feature>
<evidence type="ECO:0000256" key="2">
    <source>
        <dbReference type="SAM" id="MobiDB-lite"/>
    </source>
</evidence>
<dbReference type="OrthoDB" id="2314558at2759"/>
<dbReference type="AlphaFoldDB" id="A0A9P6UX58"/>